<evidence type="ECO:0000313" key="2">
    <source>
        <dbReference type="Proteomes" id="UP000466442"/>
    </source>
</evidence>
<dbReference type="EMBL" id="WIXP02000007">
    <property type="protein sequence ID" value="KAF6208448.1"/>
    <property type="molecule type" value="Genomic_DNA"/>
</dbReference>
<organism evidence="1 2">
    <name type="scientific">Apolygus lucorum</name>
    <name type="common">Small green plant bug</name>
    <name type="synonym">Lygocoris lucorum</name>
    <dbReference type="NCBI Taxonomy" id="248454"/>
    <lineage>
        <taxon>Eukaryota</taxon>
        <taxon>Metazoa</taxon>
        <taxon>Ecdysozoa</taxon>
        <taxon>Arthropoda</taxon>
        <taxon>Hexapoda</taxon>
        <taxon>Insecta</taxon>
        <taxon>Pterygota</taxon>
        <taxon>Neoptera</taxon>
        <taxon>Paraneoptera</taxon>
        <taxon>Hemiptera</taxon>
        <taxon>Heteroptera</taxon>
        <taxon>Panheteroptera</taxon>
        <taxon>Cimicomorpha</taxon>
        <taxon>Miridae</taxon>
        <taxon>Mirini</taxon>
        <taxon>Apolygus</taxon>
    </lineage>
</organism>
<dbReference type="AlphaFoldDB" id="A0A6A4JXA7"/>
<comment type="caution">
    <text evidence="1">The sequence shown here is derived from an EMBL/GenBank/DDBJ whole genome shotgun (WGS) entry which is preliminary data.</text>
</comment>
<proteinExistence type="predicted"/>
<gene>
    <name evidence="1" type="ORF">GE061_016904</name>
</gene>
<dbReference type="OrthoDB" id="10602903at2759"/>
<evidence type="ECO:0000313" key="1">
    <source>
        <dbReference type="EMBL" id="KAF6208448.1"/>
    </source>
</evidence>
<keyword evidence="2" id="KW-1185">Reference proteome</keyword>
<name>A0A6A4JXA7_APOLU</name>
<reference evidence="1" key="1">
    <citation type="journal article" date="2021" name="Mol. Ecol. Resour.">
        <title>Apolygus lucorum genome provides insights into omnivorousness and mesophyll feeding.</title>
        <authorList>
            <person name="Liu Y."/>
            <person name="Liu H."/>
            <person name="Wang H."/>
            <person name="Huang T."/>
            <person name="Liu B."/>
            <person name="Yang B."/>
            <person name="Yin L."/>
            <person name="Li B."/>
            <person name="Zhang Y."/>
            <person name="Zhang S."/>
            <person name="Jiang F."/>
            <person name="Zhang X."/>
            <person name="Ren Y."/>
            <person name="Wang B."/>
            <person name="Wang S."/>
            <person name="Lu Y."/>
            <person name="Wu K."/>
            <person name="Fan W."/>
            <person name="Wang G."/>
        </authorList>
    </citation>
    <scope>NUCLEOTIDE SEQUENCE</scope>
    <source>
        <strain evidence="1">12Hb</strain>
    </source>
</reference>
<protein>
    <submittedName>
        <fullName evidence="1">Uncharacterized protein</fullName>
    </submittedName>
</protein>
<sequence>MVRWSSLRVWLMTACVLLVLTVILVDNTRNQDQPRGRFLRNLKGRSADGKPVITGLNSTDPEDALWAERRRHIVQVSSGHTS</sequence>
<accession>A0A6A4JXA7</accession>
<dbReference type="Proteomes" id="UP000466442">
    <property type="component" value="Unassembled WGS sequence"/>
</dbReference>